<protein>
    <submittedName>
        <fullName evidence="1">Uncharacterized protein</fullName>
    </submittedName>
</protein>
<dbReference type="AlphaFoldDB" id="A0A9P7A6U0"/>
<comment type="caution">
    <text evidence="1">The sequence shown here is derived from an EMBL/GenBank/DDBJ whole genome shotgun (WGS) entry which is preliminary data.</text>
</comment>
<evidence type="ECO:0000313" key="2">
    <source>
        <dbReference type="Proteomes" id="UP000714275"/>
    </source>
</evidence>
<dbReference type="OrthoDB" id="6017046at2759"/>
<evidence type="ECO:0000313" key="1">
    <source>
        <dbReference type="EMBL" id="KAG1782531.1"/>
    </source>
</evidence>
<reference evidence="1" key="1">
    <citation type="journal article" date="2020" name="New Phytol.">
        <title>Comparative genomics reveals dynamic genome evolution in host specialist ectomycorrhizal fungi.</title>
        <authorList>
            <person name="Lofgren L.A."/>
            <person name="Nguyen N.H."/>
            <person name="Vilgalys R."/>
            <person name="Ruytinx J."/>
            <person name="Liao H.L."/>
            <person name="Branco S."/>
            <person name="Kuo A."/>
            <person name="LaButti K."/>
            <person name="Lipzen A."/>
            <person name="Andreopoulos W."/>
            <person name="Pangilinan J."/>
            <person name="Riley R."/>
            <person name="Hundley H."/>
            <person name="Na H."/>
            <person name="Barry K."/>
            <person name="Grigoriev I.V."/>
            <person name="Stajich J.E."/>
            <person name="Kennedy P.G."/>
        </authorList>
    </citation>
    <scope>NUCLEOTIDE SEQUENCE</scope>
    <source>
        <strain evidence="1">DOB743</strain>
    </source>
</reference>
<sequence length="153" mass="17616">MPRSCWEVKWGVAQVHQRLANQGTLVKRDEIRQILHDHFDTEFDARLVGSKDAINCVPLDCLRPWHQQHADGHEKLSAQALRMGDITLPIYAFKDQFSTFVPYMRCLPNVRLSNVIGHVFLDLVEEYGCVPIQLTTDKGSEVGDMVRCQERLR</sequence>
<accession>A0A9P7A6U0</accession>
<dbReference type="Proteomes" id="UP000714275">
    <property type="component" value="Unassembled WGS sequence"/>
</dbReference>
<organism evidence="1 2">
    <name type="scientific">Suillus placidus</name>
    <dbReference type="NCBI Taxonomy" id="48579"/>
    <lineage>
        <taxon>Eukaryota</taxon>
        <taxon>Fungi</taxon>
        <taxon>Dikarya</taxon>
        <taxon>Basidiomycota</taxon>
        <taxon>Agaricomycotina</taxon>
        <taxon>Agaricomycetes</taxon>
        <taxon>Agaricomycetidae</taxon>
        <taxon>Boletales</taxon>
        <taxon>Suillineae</taxon>
        <taxon>Suillaceae</taxon>
        <taxon>Suillus</taxon>
    </lineage>
</organism>
<proteinExistence type="predicted"/>
<dbReference type="EMBL" id="JABBWD010000003">
    <property type="protein sequence ID" value="KAG1782531.1"/>
    <property type="molecule type" value="Genomic_DNA"/>
</dbReference>
<name>A0A9P7A6U0_9AGAM</name>
<gene>
    <name evidence="1" type="ORF">EV702DRAFT_1176750</name>
</gene>
<keyword evidence="2" id="KW-1185">Reference proteome</keyword>